<organism evidence="3 4">
    <name type="scientific">Bernardetia litoralis (strain ATCC 23117 / DSM 6794 / NBRC 15988 / NCIMB 1366 / Fx l1 / Sio-4)</name>
    <name type="common">Flexibacter litoralis</name>
    <dbReference type="NCBI Taxonomy" id="880071"/>
    <lineage>
        <taxon>Bacteria</taxon>
        <taxon>Pseudomonadati</taxon>
        <taxon>Bacteroidota</taxon>
        <taxon>Cytophagia</taxon>
        <taxon>Cytophagales</taxon>
        <taxon>Bernardetiaceae</taxon>
        <taxon>Bernardetia</taxon>
    </lineage>
</organism>
<dbReference type="InterPro" id="IPR032710">
    <property type="entry name" value="NTF2-like_dom_sf"/>
</dbReference>
<dbReference type="Proteomes" id="UP000006054">
    <property type="component" value="Chromosome"/>
</dbReference>
<dbReference type="SUPFAM" id="SSF54427">
    <property type="entry name" value="NTF2-like"/>
    <property type="match status" value="1"/>
</dbReference>
<dbReference type="AlphaFoldDB" id="I4AQP9"/>
<feature type="domain" description="DUF4440" evidence="2">
    <location>
        <begin position="29"/>
        <end position="138"/>
    </location>
</feature>
<protein>
    <recommendedName>
        <fullName evidence="2">DUF4440 domain-containing protein</fullName>
    </recommendedName>
</protein>
<keyword evidence="1" id="KW-0732">Signal</keyword>
<evidence type="ECO:0000259" key="2">
    <source>
        <dbReference type="Pfam" id="PF14534"/>
    </source>
</evidence>
<dbReference type="Pfam" id="PF14534">
    <property type="entry name" value="DUF4440"/>
    <property type="match status" value="1"/>
</dbReference>
<dbReference type="KEGG" id="fli:Fleli_3982"/>
<dbReference type="eggNOG" id="COG4319">
    <property type="taxonomic scope" value="Bacteria"/>
</dbReference>
<accession>I4AQP9</accession>
<dbReference type="EMBL" id="CP003345">
    <property type="protein sequence ID" value="AFM06284.1"/>
    <property type="molecule type" value="Genomic_DNA"/>
</dbReference>
<reference evidence="4" key="1">
    <citation type="submission" date="2012-06" db="EMBL/GenBank/DDBJ databases">
        <title>The complete genome of Flexibacter litoralis DSM 6794.</title>
        <authorList>
            <person name="Lucas S."/>
            <person name="Copeland A."/>
            <person name="Lapidus A."/>
            <person name="Glavina del Rio T."/>
            <person name="Dalin E."/>
            <person name="Tice H."/>
            <person name="Bruce D."/>
            <person name="Goodwin L."/>
            <person name="Pitluck S."/>
            <person name="Peters L."/>
            <person name="Ovchinnikova G."/>
            <person name="Lu M."/>
            <person name="Kyrpides N."/>
            <person name="Mavromatis K."/>
            <person name="Ivanova N."/>
            <person name="Brettin T."/>
            <person name="Detter J.C."/>
            <person name="Han C."/>
            <person name="Larimer F."/>
            <person name="Land M."/>
            <person name="Hauser L."/>
            <person name="Markowitz V."/>
            <person name="Cheng J.-F."/>
            <person name="Hugenholtz P."/>
            <person name="Woyke T."/>
            <person name="Wu D."/>
            <person name="Spring S."/>
            <person name="Lang E."/>
            <person name="Kopitz M."/>
            <person name="Brambilla E."/>
            <person name="Klenk H.-P."/>
            <person name="Eisen J.A."/>
        </authorList>
    </citation>
    <scope>NUCLEOTIDE SEQUENCE [LARGE SCALE GENOMIC DNA]</scope>
    <source>
        <strain evidence="4">ATCC 23117 / DSM 6794 / NBRC 15988 / NCIMB 1366 / Sio-4</strain>
    </source>
</reference>
<dbReference type="HOGENOM" id="CLU_132147_0_0_10"/>
<dbReference type="RefSeq" id="WP_014799707.1">
    <property type="nucleotide sequence ID" value="NC_018018.1"/>
</dbReference>
<name>I4AQP9_BERLS</name>
<proteinExistence type="predicted"/>
<evidence type="ECO:0000256" key="1">
    <source>
        <dbReference type="SAM" id="SignalP"/>
    </source>
</evidence>
<dbReference type="STRING" id="880071.Fleli_3982"/>
<dbReference type="Gene3D" id="3.10.450.50">
    <property type="match status" value="1"/>
</dbReference>
<evidence type="ECO:0000313" key="3">
    <source>
        <dbReference type="EMBL" id="AFM06284.1"/>
    </source>
</evidence>
<dbReference type="OrthoDB" id="120856at2"/>
<gene>
    <name evidence="3" type="ordered locus">Fleli_3982</name>
</gene>
<feature type="chain" id="PRO_5003686052" description="DUF4440 domain-containing protein" evidence="1">
    <location>
        <begin position="21"/>
        <end position="144"/>
    </location>
</feature>
<dbReference type="InterPro" id="IPR027843">
    <property type="entry name" value="DUF4440"/>
</dbReference>
<evidence type="ECO:0000313" key="4">
    <source>
        <dbReference type="Proteomes" id="UP000006054"/>
    </source>
</evidence>
<feature type="signal peptide" evidence="1">
    <location>
        <begin position="1"/>
        <end position="20"/>
    </location>
</feature>
<sequence precursor="true">MKKYSLLLSLFLLISTSLFAQKQKDILEIMQTFQNQQEAWNNGNLDGFMNGYWQSDSLKFIGKNGITCGYEATLDNYKKSYPDVETMGKLKFDILSFKKLDKKHIFVIGKWHLKRESKEDLKGHFTLIWEKINKKWVIISDHSS</sequence>
<keyword evidence="4" id="KW-1185">Reference proteome</keyword>